<dbReference type="CDD" id="cd04383">
    <property type="entry name" value="RhoGAP_srGAP"/>
    <property type="match status" value="1"/>
</dbReference>
<dbReference type="InterPro" id="IPR000198">
    <property type="entry name" value="RhoGAP_dom"/>
</dbReference>
<evidence type="ECO:0000256" key="3">
    <source>
        <dbReference type="PROSITE-ProRule" id="PRU00192"/>
    </source>
</evidence>
<feature type="region of interest" description="Disordered" evidence="4">
    <location>
        <begin position="456"/>
        <end position="553"/>
    </location>
</feature>
<dbReference type="Pfam" id="PF00018">
    <property type="entry name" value="SH3_1"/>
    <property type="match status" value="1"/>
</dbReference>
<accession>A0A812DYV2</accession>
<evidence type="ECO:0000256" key="4">
    <source>
        <dbReference type="SAM" id="MobiDB-lite"/>
    </source>
</evidence>
<dbReference type="OrthoDB" id="5981864at2759"/>
<dbReference type="GO" id="GO:0007165">
    <property type="term" value="P:signal transduction"/>
    <property type="evidence" value="ECO:0007669"/>
    <property type="project" value="InterPro"/>
</dbReference>
<evidence type="ECO:0000256" key="1">
    <source>
        <dbReference type="ARBA" id="ARBA00022443"/>
    </source>
</evidence>
<dbReference type="Proteomes" id="UP000597762">
    <property type="component" value="Unassembled WGS sequence"/>
</dbReference>
<reference evidence="7" key="1">
    <citation type="submission" date="2021-01" db="EMBL/GenBank/DDBJ databases">
        <authorList>
            <person name="Li R."/>
            <person name="Bekaert M."/>
        </authorList>
    </citation>
    <scope>NUCLEOTIDE SEQUENCE</scope>
    <source>
        <strain evidence="7">Farmed</strain>
    </source>
</reference>
<dbReference type="PANTHER" id="PTHR14166">
    <property type="entry name" value="SLIT-ROBO RHO GTPASE ACTIVATING PROTEIN"/>
    <property type="match status" value="1"/>
</dbReference>
<feature type="compositionally biased region" description="Polar residues" evidence="4">
    <location>
        <begin position="689"/>
        <end position="701"/>
    </location>
</feature>
<dbReference type="InterPro" id="IPR051627">
    <property type="entry name" value="SLIT-ROBO_RhoGAP"/>
</dbReference>
<evidence type="ECO:0000259" key="5">
    <source>
        <dbReference type="PROSITE" id="PS50002"/>
    </source>
</evidence>
<organism evidence="7 8">
    <name type="scientific">Acanthosepion pharaonis</name>
    <name type="common">Pharaoh cuttlefish</name>
    <name type="synonym">Sepia pharaonis</name>
    <dbReference type="NCBI Taxonomy" id="158019"/>
    <lineage>
        <taxon>Eukaryota</taxon>
        <taxon>Metazoa</taxon>
        <taxon>Spiralia</taxon>
        <taxon>Lophotrochozoa</taxon>
        <taxon>Mollusca</taxon>
        <taxon>Cephalopoda</taxon>
        <taxon>Coleoidea</taxon>
        <taxon>Decapodiformes</taxon>
        <taxon>Sepiida</taxon>
        <taxon>Sepiina</taxon>
        <taxon>Sepiidae</taxon>
        <taxon>Acanthosepion</taxon>
    </lineage>
</organism>
<dbReference type="SUPFAM" id="SSF50044">
    <property type="entry name" value="SH3-domain"/>
    <property type="match status" value="1"/>
</dbReference>
<keyword evidence="8" id="KW-1185">Reference proteome</keyword>
<dbReference type="FunFam" id="2.30.30.40:FF:000136">
    <property type="entry name" value="Rho GTPase activating protein 4"/>
    <property type="match status" value="1"/>
</dbReference>
<evidence type="ECO:0000256" key="2">
    <source>
        <dbReference type="ARBA" id="ARBA00023054"/>
    </source>
</evidence>
<dbReference type="Pfam" id="PF00620">
    <property type="entry name" value="RhoGAP"/>
    <property type="match status" value="1"/>
</dbReference>
<protein>
    <submittedName>
        <fullName evidence="7">SRGAP</fullName>
    </submittedName>
</protein>
<dbReference type="PROSITE" id="PS50002">
    <property type="entry name" value="SH3"/>
    <property type="match status" value="1"/>
</dbReference>
<dbReference type="AlphaFoldDB" id="A0A812DYV2"/>
<feature type="compositionally biased region" description="Basic and acidic residues" evidence="4">
    <location>
        <begin position="517"/>
        <end position="527"/>
    </location>
</feature>
<dbReference type="Gene3D" id="2.30.30.40">
    <property type="entry name" value="SH3 Domains"/>
    <property type="match status" value="1"/>
</dbReference>
<dbReference type="InterPro" id="IPR008936">
    <property type="entry name" value="Rho_GTPase_activation_prot"/>
</dbReference>
<dbReference type="EMBL" id="CAHIKZ030004296">
    <property type="protein sequence ID" value="CAE1309388.1"/>
    <property type="molecule type" value="Genomic_DNA"/>
</dbReference>
<dbReference type="Gene3D" id="1.10.555.10">
    <property type="entry name" value="Rho GTPase activation protein"/>
    <property type="match status" value="1"/>
</dbReference>
<name>A0A812DYV2_ACAPH</name>
<feature type="region of interest" description="Disordered" evidence="4">
    <location>
        <begin position="137"/>
        <end position="164"/>
    </location>
</feature>
<dbReference type="FunFam" id="1.10.555.10:FF:000026">
    <property type="entry name" value="Rho GTPase activating protein 4"/>
    <property type="match status" value="1"/>
</dbReference>
<feature type="domain" description="Rho-GAP" evidence="6">
    <location>
        <begin position="171"/>
        <end position="359"/>
    </location>
</feature>
<comment type="caution">
    <text evidence="7">The sequence shown here is derived from an EMBL/GenBank/DDBJ whole genome shotgun (WGS) entry which is preliminary data.</text>
</comment>
<dbReference type="InterPro" id="IPR001452">
    <property type="entry name" value="SH3_domain"/>
</dbReference>
<keyword evidence="1 3" id="KW-0728">SH3 domain</keyword>
<proteinExistence type="predicted"/>
<dbReference type="PRINTS" id="PR00452">
    <property type="entry name" value="SH3DOMAIN"/>
</dbReference>
<evidence type="ECO:0000259" key="6">
    <source>
        <dbReference type="PROSITE" id="PS50238"/>
    </source>
</evidence>
<feature type="compositionally biased region" description="Polar residues" evidence="4">
    <location>
        <begin position="497"/>
        <end position="513"/>
    </location>
</feature>
<dbReference type="PROSITE" id="PS50238">
    <property type="entry name" value="RHOGAP"/>
    <property type="match status" value="1"/>
</dbReference>
<feature type="compositionally biased region" description="Polar residues" evidence="4">
    <location>
        <begin position="631"/>
        <end position="645"/>
    </location>
</feature>
<evidence type="ECO:0000313" key="7">
    <source>
        <dbReference type="EMBL" id="CAE1309388.1"/>
    </source>
</evidence>
<feature type="region of interest" description="Disordered" evidence="4">
    <location>
        <begin position="595"/>
        <end position="775"/>
    </location>
</feature>
<feature type="domain" description="SH3" evidence="5">
    <location>
        <begin position="396"/>
        <end position="455"/>
    </location>
</feature>
<sequence>MLPKKFEYQPYKGDEVRHISAQKAVLDDLVTRCDKIKTRLEEVHLQNDEIWKTLEAAEKTLMEMITVNDHDVTLLFLSENPPPPKSPHEAAKRRADRLETESYYLNKFKEYTLSCNQLARLQSKHNAIQKSTGEVITNSGTMTRPPTLPQKPRKRRIGRTPPVGQPKLFGGSLEEYIDNTGQEIPLIIRSCIRVINLHGMHHQGIFRVSGSQVEINEFKSCFEKGEDPLIDMVDASDINSVAGVLKLYFRELREPLFPLHLFDELINCTRVDEAQTRIDKIKELITTLPRSIFIVMRYLFAFLNHLSEYSDENMMDPYNLAICFGPTLLPIPPDRDQVSYQSNVNDLIKTIIIHQEDIFVNDGGEVYEKWIVDSRDNIDGNDEDEVGSLPSDEEENDLFEATALYDFEGRSGRELSFKKGETLVIFKQVSDDWWEGCFNGKEGLIPDKYVTLKTGTRQKDGAPIREDKRNHSSSGEEDKHSSTQSLPLKPPMRQLSDDSTTNQQLEKCMSQPNILFKEQERPERPESPKTMSTCPSSPKMYTKLEAPPLPMIRERVPKEPAIVEEKSEPPPTSSAEVAAIEDALAKVMSGIKSLEVQQKTDKRMSLPAMKNKPTPKHTPDLVLDLPEGSDSPPSQENSEPGSPTVISGADAFAKSNQSTLKKGHQLLRAATTLNRHSAPEEVQPPGGLLQSSIKRSFNTQVPGGRICPSPMPPAGLAEAPSDGLCSTPPPVPEKPKPPIKAKPPIMRKPTKSPDPQRKFTQAEEGVETSTTATKQ</sequence>
<gene>
    <name evidence="7" type="ORF">SPHA_61124</name>
</gene>
<evidence type="ECO:0000313" key="8">
    <source>
        <dbReference type="Proteomes" id="UP000597762"/>
    </source>
</evidence>
<feature type="compositionally biased region" description="Basic and acidic residues" evidence="4">
    <location>
        <begin position="457"/>
        <end position="481"/>
    </location>
</feature>
<dbReference type="InterPro" id="IPR036028">
    <property type="entry name" value="SH3-like_dom_sf"/>
</dbReference>
<dbReference type="SMART" id="SM00324">
    <property type="entry name" value="RhoGAP"/>
    <property type="match status" value="1"/>
</dbReference>
<dbReference type="SMART" id="SM00326">
    <property type="entry name" value="SH3"/>
    <property type="match status" value="1"/>
</dbReference>
<keyword evidence="2" id="KW-0175">Coiled coil</keyword>
<dbReference type="SUPFAM" id="SSF48350">
    <property type="entry name" value="GTPase activation domain, GAP"/>
    <property type="match status" value="1"/>
</dbReference>